<comment type="subcellular location">
    <subcellularLocation>
        <location evidence="1">Cell inner membrane</location>
        <topology evidence="1">Multi-pass membrane protein</topology>
    </subcellularLocation>
</comment>
<evidence type="ECO:0000256" key="3">
    <source>
        <dbReference type="ARBA" id="ARBA00022475"/>
    </source>
</evidence>
<dbReference type="InterPro" id="IPR003004">
    <property type="entry name" value="GspF/PilC"/>
</dbReference>
<feature type="domain" description="Type II secretion system protein GspF" evidence="9">
    <location>
        <begin position="69"/>
        <end position="191"/>
    </location>
</feature>
<name>A0AAE3AIS7_9FIRM</name>
<keyword evidence="4" id="KW-0997">Cell inner membrane</keyword>
<dbReference type="Gene3D" id="1.20.81.30">
    <property type="entry name" value="Type II secretion system (T2SS), domain F"/>
    <property type="match status" value="2"/>
</dbReference>
<feature type="domain" description="Type II secretion system protein GspF" evidence="9">
    <location>
        <begin position="271"/>
        <end position="393"/>
    </location>
</feature>
<keyword evidence="3" id="KW-1003">Cell membrane</keyword>
<evidence type="ECO:0000313" key="11">
    <source>
        <dbReference type="Proteomes" id="UP001199424"/>
    </source>
</evidence>
<protein>
    <submittedName>
        <fullName evidence="10">Type II secretion system F family protein</fullName>
    </submittedName>
</protein>
<dbReference type="InterPro" id="IPR018076">
    <property type="entry name" value="T2SS_GspF_dom"/>
</dbReference>
<dbReference type="FunFam" id="1.20.81.30:FF:000001">
    <property type="entry name" value="Type II secretion system protein F"/>
    <property type="match status" value="1"/>
</dbReference>
<dbReference type="Pfam" id="PF00482">
    <property type="entry name" value="T2SSF"/>
    <property type="match status" value="2"/>
</dbReference>
<dbReference type="GO" id="GO:0005886">
    <property type="term" value="C:plasma membrane"/>
    <property type="evidence" value="ECO:0007669"/>
    <property type="project" value="UniProtKB-SubCell"/>
</dbReference>
<feature type="transmembrane region" description="Helical" evidence="8">
    <location>
        <begin position="221"/>
        <end position="239"/>
    </location>
</feature>
<gene>
    <name evidence="10" type="ORF">LKD31_10435</name>
</gene>
<evidence type="ECO:0000256" key="7">
    <source>
        <dbReference type="ARBA" id="ARBA00023136"/>
    </source>
</evidence>
<reference evidence="10" key="1">
    <citation type="submission" date="2021-10" db="EMBL/GenBank/DDBJ databases">
        <title>Anaerobic single-cell dispensing facilitates the cultivation of human gut bacteria.</title>
        <authorList>
            <person name="Afrizal A."/>
        </authorList>
    </citation>
    <scope>NUCLEOTIDE SEQUENCE</scope>
    <source>
        <strain evidence="10">CLA-AA-H250</strain>
    </source>
</reference>
<evidence type="ECO:0000313" key="10">
    <source>
        <dbReference type="EMBL" id="MCC2137429.1"/>
    </source>
</evidence>
<comment type="similarity">
    <text evidence="2">Belongs to the GSP F family.</text>
</comment>
<dbReference type="Proteomes" id="UP001199424">
    <property type="component" value="Unassembled WGS sequence"/>
</dbReference>
<proteinExistence type="inferred from homology"/>
<evidence type="ECO:0000256" key="8">
    <source>
        <dbReference type="SAM" id="Phobius"/>
    </source>
</evidence>
<feature type="transmembrane region" description="Helical" evidence="8">
    <location>
        <begin position="168"/>
        <end position="193"/>
    </location>
</feature>
<keyword evidence="6 8" id="KW-1133">Transmembrane helix</keyword>
<dbReference type="PANTHER" id="PTHR30012">
    <property type="entry name" value="GENERAL SECRETION PATHWAY PROTEIN"/>
    <property type="match status" value="1"/>
</dbReference>
<evidence type="ECO:0000256" key="4">
    <source>
        <dbReference type="ARBA" id="ARBA00022519"/>
    </source>
</evidence>
<evidence type="ECO:0000256" key="6">
    <source>
        <dbReference type="ARBA" id="ARBA00022989"/>
    </source>
</evidence>
<dbReference type="AlphaFoldDB" id="A0AAE3AIS7"/>
<sequence>MTTYKYKGLSPDGAKLSGVIKAYNEFEAVAQLRETCSVITKIEEVKETQSWNKQIGTKKIKDKELAIICSQFAIILTSGLPIVRCVEMVAAQARTKELQKMLKKVAEDVSGGYSLAQSFENNATGFPTTFIETVRAGEQSGTLEECFKKLHKYYDKTAKMKAKIISTLTYPAIVICVAVIVFIIIMVVAVPAFTSVFLELGTELPGITKGLIATSDFLTNYWWSLILIVLAFFIGRLLLKKNEKGRAFLAENKLKRSPLKKMHSLNAASQFASTMSTMLTAGLPITKALEVTANVADNYMFAVSIRKVRQGVEQGRSLVDCMNEIPYFPKLLTEMVGVGERSGNMEETLTVIGDYFDNEVSVFTQRLLSMLEPAITIVLAVVTVILLLAVYLPMFTMYGSIV</sequence>
<dbReference type="EMBL" id="JAJEQC010000010">
    <property type="protein sequence ID" value="MCC2137429.1"/>
    <property type="molecule type" value="Genomic_DNA"/>
</dbReference>
<dbReference type="PRINTS" id="PR00812">
    <property type="entry name" value="BCTERIALGSPF"/>
</dbReference>
<keyword evidence="7 8" id="KW-0472">Membrane</keyword>
<comment type="caution">
    <text evidence="10">The sequence shown here is derived from an EMBL/GenBank/DDBJ whole genome shotgun (WGS) entry which is preliminary data.</text>
</comment>
<evidence type="ECO:0000259" key="9">
    <source>
        <dbReference type="Pfam" id="PF00482"/>
    </source>
</evidence>
<keyword evidence="5 8" id="KW-0812">Transmembrane</keyword>
<evidence type="ECO:0000256" key="1">
    <source>
        <dbReference type="ARBA" id="ARBA00004429"/>
    </source>
</evidence>
<organism evidence="10 11">
    <name type="scientific">Hominenteromicrobium mulieris</name>
    <dbReference type="NCBI Taxonomy" id="2885357"/>
    <lineage>
        <taxon>Bacteria</taxon>
        <taxon>Bacillati</taxon>
        <taxon>Bacillota</taxon>
        <taxon>Clostridia</taxon>
        <taxon>Eubacteriales</taxon>
        <taxon>Oscillospiraceae</taxon>
        <taxon>Hominenteromicrobium</taxon>
    </lineage>
</organism>
<evidence type="ECO:0000256" key="5">
    <source>
        <dbReference type="ARBA" id="ARBA00022692"/>
    </source>
</evidence>
<dbReference type="RefSeq" id="WP_308449658.1">
    <property type="nucleotide sequence ID" value="NZ_JAJEQC010000010.1"/>
</dbReference>
<evidence type="ECO:0000256" key="2">
    <source>
        <dbReference type="ARBA" id="ARBA00005745"/>
    </source>
</evidence>
<accession>A0AAE3AIS7</accession>
<dbReference type="InterPro" id="IPR042094">
    <property type="entry name" value="T2SS_GspF_sf"/>
</dbReference>
<feature type="transmembrane region" description="Helical" evidence="8">
    <location>
        <begin position="374"/>
        <end position="394"/>
    </location>
</feature>
<keyword evidence="11" id="KW-1185">Reference proteome</keyword>
<dbReference type="PANTHER" id="PTHR30012:SF0">
    <property type="entry name" value="TYPE II SECRETION SYSTEM PROTEIN F-RELATED"/>
    <property type="match status" value="1"/>
</dbReference>